<keyword evidence="3" id="KW-0808">Transferase</keyword>
<sequence>MATVKLSFSPAPVHVRTARLVGVAVARRAGVREDLLDEVRLAIGEACTRAVALHRQYGLAEPVYVEMSDGGGYSVRVVDRAPIEAGLGLAALGPDELAKESLSEDALTTGVGFALLAGFVEDLQVRPVDDGVGTEVRMSWPAGRA</sequence>
<dbReference type="InterPro" id="IPR050267">
    <property type="entry name" value="Anti-sigma-factor_SerPK"/>
</dbReference>
<evidence type="ECO:0000313" key="4">
    <source>
        <dbReference type="Proteomes" id="UP000199558"/>
    </source>
</evidence>
<dbReference type="AlphaFoldDB" id="A0A1A9BI83"/>
<evidence type="ECO:0000259" key="2">
    <source>
        <dbReference type="Pfam" id="PF13581"/>
    </source>
</evidence>
<evidence type="ECO:0000256" key="1">
    <source>
        <dbReference type="ARBA" id="ARBA00022527"/>
    </source>
</evidence>
<protein>
    <submittedName>
        <fullName evidence="3">Anti-sigma regulatory factor (Ser/Thr protein kinase)</fullName>
    </submittedName>
</protein>
<dbReference type="Pfam" id="PF13581">
    <property type="entry name" value="HATPase_c_2"/>
    <property type="match status" value="1"/>
</dbReference>
<dbReference type="RefSeq" id="WP_091583564.1">
    <property type="nucleotide sequence ID" value="NZ_FLRH01000004.1"/>
</dbReference>
<dbReference type="Gene3D" id="3.30.565.10">
    <property type="entry name" value="Histidine kinase-like ATPase, C-terminal domain"/>
    <property type="match status" value="1"/>
</dbReference>
<feature type="domain" description="Histidine kinase/HSP90-like ATPase" evidence="2">
    <location>
        <begin position="8"/>
        <end position="140"/>
    </location>
</feature>
<dbReference type="Proteomes" id="UP000199558">
    <property type="component" value="Unassembled WGS sequence"/>
</dbReference>
<keyword evidence="4" id="KW-1185">Reference proteome</keyword>
<reference evidence="4" key="1">
    <citation type="submission" date="2016-06" db="EMBL/GenBank/DDBJ databases">
        <authorList>
            <person name="Varghese N."/>
            <person name="Submissions Spin"/>
        </authorList>
    </citation>
    <scope>NUCLEOTIDE SEQUENCE [LARGE SCALE GENOMIC DNA]</scope>
    <source>
        <strain evidence="4">DSM 45794</strain>
    </source>
</reference>
<name>A0A1A9BI83_9ACTN</name>
<dbReference type="PANTHER" id="PTHR35526:SF3">
    <property type="entry name" value="ANTI-SIGMA-F FACTOR RSBW"/>
    <property type="match status" value="1"/>
</dbReference>
<keyword evidence="3" id="KW-0418">Kinase</keyword>
<dbReference type="GO" id="GO:0004674">
    <property type="term" value="F:protein serine/threonine kinase activity"/>
    <property type="evidence" value="ECO:0007669"/>
    <property type="project" value="UniProtKB-KW"/>
</dbReference>
<evidence type="ECO:0000313" key="3">
    <source>
        <dbReference type="EMBL" id="SBT69220.1"/>
    </source>
</evidence>
<proteinExistence type="predicted"/>
<gene>
    <name evidence="3" type="ORF">GA0070622_6341</name>
</gene>
<dbReference type="InterPro" id="IPR003594">
    <property type="entry name" value="HATPase_dom"/>
</dbReference>
<dbReference type="PANTHER" id="PTHR35526">
    <property type="entry name" value="ANTI-SIGMA-F FACTOR RSBW-RELATED"/>
    <property type="match status" value="1"/>
</dbReference>
<dbReference type="EMBL" id="FLRH01000004">
    <property type="protein sequence ID" value="SBT69220.1"/>
    <property type="molecule type" value="Genomic_DNA"/>
</dbReference>
<dbReference type="STRING" id="946078.GA0070622_6341"/>
<dbReference type="OrthoDB" id="3399481at2"/>
<accession>A0A1A9BI83</accession>
<organism evidence="3 4">
    <name type="scientific">Micromonospora sediminicola</name>
    <dbReference type="NCBI Taxonomy" id="946078"/>
    <lineage>
        <taxon>Bacteria</taxon>
        <taxon>Bacillati</taxon>
        <taxon>Actinomycetota</taxon>
        <taxon>Actinomycetes</taxon>
        <taxon>Micromonosporales</taxon>
        <taxon>Micromonosporaceae</taxon>
        <taxon>Micromonospora</taxon>
    </lineage>
</organism>
<dbReference type="InterPro" id="IPR036890">
    <property type="entry name" value="HATPase_C_sf"/>
</dbReference>
<keyword evidence="1" id="KW-0723">Serine/threonine-protein kinase</keyword>
<dbReference type="CDD" id="cd16936">
    <property type="entry name" value="HATPase_RsbW-like"/>
    <property type="match status" value="1"/>
</dbReference>